<feature type="non-terminal residue" evidence="2">
    <location>
        <position position="72"/>
    </location>
</feature>
<evidence type="ECO:0008006" key="3">
    <source>
        <dbReference type="Google" id="ProtNLM"/>
    </source>
</evidence>
<protein>
    <recommendedName>
        <fullName evidence="3">Amidohydrolase-related domain-containing protein</fullName>
    </recommendedName>
</protein>
<evidence type="ECO:0000313" key="2">
    <source>
        <dbReference type="EMBL" id="SVB18885.1"/>
    </source>
</evidence>
<dbReference type="Gene3D" id="2.30.40.10">
    <property type="entry name" value="Urease, subunit C, domain 1"/>
    <property type="match status" value="1"/>
</dbReference>
<dbReference type="GO" id="GO:0016810">
    <property type="term" value="F:hydrolase activity, acting on carbon-nitrogen (but not peptide) bonds"/>
    <property type="evidence" value="ECO:0007669"/>
    <property type="project" value="InterPro"/>
</dbReference>
<proteinExistence type="predicted"/>
<accession>A0A382BYI3</accession>
<sequence>MKMKECDTILRGTVITMDENRHVYLDGYVAINNGAIVSVGPSDDCQFKADEDLGGDGHIVLPGLINVHSHLV</sequence>
<organism evidence="2">
    <name type="scientific">marine metagenome</name>
    <dbReference type="NCBI Taxonomy" id="408172"/>
    <lineage>
        <taxon>unclassified sequences</taxon>
        <taxon>metagenomes</taxon>
        <taxon>ecological metagenomes</taxon>
    </lineage>
</organism>
<gene>
    <name evidence="2" type="ORF">METZ01_LOCUS171739</name>
</gene>
<evidence type="ECO:0000256" key="1">
    <source>
        <dbReference type="ARBA" id="ARBA00022801"/>
    </source>
</evidence>
<dbReference type="SUPFAM" id="SSF51338">
    <property type="entry name" value="Composite domain of metallo-dependent hydrolases"/>
    <property type="match status" value="1"/>
</dbReference>
<dbReference type="EMBL" id="UINC01031980">
    <property type="protein sequence ID" value="SVB18885.1"/>
    <property type="molecule type" value="Genomic_DNA"/>
</dbReference>
<dbReference type="InterPro" id="IPR011059">
    <property type="entry name" value="Metal-dep_hydrolase_composite"/>
</dbReference>
<dbReference type="PANTHER" id="PTHR43794:SF11">
    <property type="entry name" value="AMIDOHYDROLASE-RELATED DOMAIN-CONTAINING PROTEIN"/>
    <property type="match status" value="1"/>
</dbReference>
<dbReference type="InterPro" id="IPR050287">
    <property type="entry name" value="MTA/SAH_deaminase"/>
</dbReference>
<dbReference type="AlphaFoldDB" id="A0A382BYI3"/>
<dbReference type="PANTHER" id="PTHR43794">
    <property type="entry name" value="AMINOHYDROLASE SSNA-RELATED"/>
    <property type="match status" value="1"/>
</dbReference>
<reference evidence="2" key="1">
    <citation type="submission" date="2018-05" db="EMBL/GenBank/DDBJ databases">
        <authorList>
            <person name="Lanie J.A."/>
            <person name="Ng W.-L."/>
            <person name="Kazmierczak K.M."/>
            <person name="Andrzejewski T.M."/>
            <person name="Davidsen T.M."/>
            <person name="Wayne K.J."/>
            <person name="Tettelin H."/>
            <person name="Glass J.I."/>
            <person name="Rusch D."/>
            <person name="Podicherti R."/>
            <person name="Tsui H.-C.T."/>
            <person name="Winkler M.E."/>
        </authorList>
    </citation>
    <scope>NUCLEOTIDE SEQUENCE</scope>
</reference>
<name>A0A382BYI3_9ZZZZ</name>
<keyword evidence="1" id="KW-0378">Hydrolase</keyword>